<sequence length="242" mass="27927">MEKDEELVRIQKLISELGYSSRREAEKLILAKKVKVDGILAQIGQKVLRTCKIEINGKELKNFVKPIYIVLNKPAKTICSLKDPEKRKTIYDHIRIKDYCYSIGRLDWDTTGIILITNDGKLASFLSHPSSEIERKYLVKTDESLTLDEIMFLNSNKVILEGKKSTQKIVCVGQNNYEVILKEGRNHHVKKLFELVNKPVKTLHRKSFSFISDKGLKVGEFRNLTNDEIRRLKNLKIIKKSA</sequence>
<dbReference type="AlphaFoldDB" id="A0A3M0AH51"/>
<evidence type="ECO:0000256" key="1">
    <source>
        <dbReference type="ARBA" id="ARBA00008348"/>
    </source>
</evidence>
<evidence type="ECO:0000313" key="6">
    <source>
        <dbReference type="EMBL" id="RMA78562.1"/>
    </source>
</evidence>
<evidence type="ECO:0000259" key="5">
    <source>
        <dbReference type="SMART" id="SM00363"/>
    </source>
</evidence>
<evidence type="ECO:0000256" key="3">
    <source>
        <dbReference type="PROSITE-ProRule" id="PRU00182"/>
    </source>
</evidence>
<dbReference type="EC" id="5.4.99.-" evidence="4"/>
<dbReference type="PROSITE" id="PS01149">
    <property type="entry name" value="PSI_RSU"/>
    <property type="match status" value="1"/>
</dbReference>
<name>A0A3M0AH51_9BACT</name>
<dbReference type="SUPFAM" id="SSF55120">
    <property type="entry name" value="Pseudouridine synthase"/>
    <property type="match status" value="1"/>
</dbReference>
<dbReference type="EMBL" id="REFI01000006">
    <property type="protein sequence ID" value="RMA78562.1"/>
    <property type="molecule type" value="Genomic_DNA"/>
</dbReference>
<feature type="domain" description="RNA-binding S4" evidence="5">
    <location>
        <begin position="8"/>
        <end position="65"/>
    </location>
</feature>
<dbReference type="InterPro" id="IPR036986">
    <property type="entry name" value="S4_RNA-bd_sf"/>
</dbReference>
<dbReference type="RefSeq" id="WP_121940689.1">
    <property type="nucleotide sequence ID" value="NZ_CP137846.1"/>
</dbReference>
<dbReference type="InterPro" id="IPR006145">
    <property type="entry name" value="PsdUridine_synth_RsuA/RluA"/>
</dbReference>
<dbReference type="CDD" id="cd00165">
    <property type="entry name" value="S4"/>
    <property type="match status" value="1"/>
</dbReference>
<comment type="caution">
    <text evidence="6">The sequence shown here is derived from an EMBL/GenBank/DDBJ whole genome shotgun (WGS) entry which is preliminary data.</text>
</comment>
<keyword evidence="2 4" id="KW-0413">Isomerase</keyword>
<dbReference type="Gene3D" id="3.30.70.580">
    <property type="entry name" value="Pseudouridine synthase I, catalytic domain, N-terminal subdomain"/>
    <property type="match status" value="1"/>
</dbReference>
<dbReference type="GO" id="GO:0000455">
    <property type="term" value="P:enzyme-directed rRNA pseudouridine synthesis"/>
    <property type="evidence" value="ECO:0007669"/>
    <property type="project" value="UniProtKB-ARBA"/>
</dbReference>
<dbReference type="GO" id="GO:0120159">
    <property type="term" value="F:rRNA pseudouridine synthase activity"/>
    <property type="evidence" value="ECO:0007669"/>
    <property type="project" value="UniProtKB-ARBA"/>
</dbReference>
<dbReference type="SUPFAM" id="SSF55174">
    <property type="entry name" value="Alpha-L RNA-binding motif"/>
    <property type="match status" value="1"/>
</dbReference>
<dbReference type="InterPro" id="IPR020103">
    <property type="entry name" value="PsdUridine_synth_cat_dom_sf"/>
</dbReference>
<dbReference type="NCBIfam" id="TIGR00093">
    <property type="entry name" value="pseudouridine synthase"/>
    <property type="match status" value="1"/>
</dbReference>
<keyword evidence="3" id="KW-0694">RNA-binding</keyword>
<evidence type="ECO:0000256" key="4">
    <source>
        <dbReference type="RuleBase" id="RU003887"/>
    </source>
</evidence>
<dbReference type="Gene3D" id="3.10.290.10">
    <property type="entry name" value="RNA-binding S4 domain"/>
    <property type="match status" value="1"/>
</dbReference>
<dbReference type="InterPro" id="IPR002942">
    <property type="entry name" value="S4_RNA-bd"/>
</dbReference>
<dbReference type="PANTHER" id="PTHR47683">
    <property type="entry name" value="PSEUDOURIDINE SYNTHASE FAMILY PROTEIN-RELATED"/>
    <property type="match status" value="1"/>
</dbReference>
<reference evidence="6 7" key="1">
    <citation type="submission" date="2018-10" db="EMBL/GenBank/DDBJ databases">
        <title>Genomic Encyclopedia of Archaeal and Bacterial Type Strains, Phase II (KMG-II): from individual species to whole genera.</title>
        <authorList>
            <person name="Goeker M."/>
        </authorList>
    </citation>
    <scope>NUCLEOTIDE SEQUENCE [LARGE SCALE GENOMIC DNA]</scope>
    <source>
        <strain evidence="6 7">ATCC 29870</strain>
    </source>
</reference>
<dbReference type="InterPro" id="IPR018496">
    <property type="entry name" value="PsdUridine_synth_RsuA/RluB_CS"/>
</dbReference>
<dbReference type="InterPro" id="IPR000748">
    <property type="entry name" value="PsdUridine_synth_RsuA/RluB/E/F"/>
</dbReference>
<dbReference type="SMART" id="SM00363">
    <property type="entry name" value="S4"/>
    <property type="match status" value="1"/>
</dbReference>
<evidence type="ECO:0000313" key="7">
    <source>
        <dbReference type="Proteomes" id="UP000267246"/>
    </source>
</evidence>
<dbReference type="InterPro" id="IPR042092">
    <property type="entry name" value="PsdUridine_s_RsuA/RluB/E/F_cat"/>
</dbReference>
<dbReference type="Proteomes" id="UP000267246">
    <property type="component" value="Unassembled WGS sequence"/>
</dbReference>
<keyword evidence="7" id="KW-1185">Reference proteome</keyword>
<dbReference type="GO" id="GO:0003723">
    <property type="term" value="F:RNA binding"/>
    <property type="evidence" value="ECO:0007669"/>
    <property type="project" value="UniProtKB-KW"/>
</dbReference>
<organism evidence="6 7">
    <name type="scientific">Metamycoplasma subdolum</name>
    <dbReference type="NCBI Taxonomy" id="92407"/>
    <lineage>
        <taxon>Bacteria</taxon>
        <taxon>Bacillati</taxon>
        <taxon>Mycoplasmatota</taxon>
        <taxon>Mycoplasmoidales</taxon>
        <taxon>Metamycoplasmataceae</taxon>
        <taxon>Metamycoplasma</taxon>
    </lineage>
</organism>
<dbReference type="PROSITE" id="PS50889">
    <property type="entry name" value="S4"/>
    <property type="match status" value="1"/>
</dbReference>
<comment type="similarity">
    <text evidence="1 4">Belongs to the pseudouridine synthase RsuA family.</text>
</comment>
<evidence type="ECO:0000256" key="2">
    <source>
        <dbReference type="ARBA" id="ARBA00023235"/>
    </source>
</evidence>
<dbReference type="PANTHER" id="PTHR47683:SF2">
    <property type="entry name" value="RNA-BINDING S4 DOMAIN-CONTAINING PROTEIN"/>
    <property type="match status" value="1"/>
</dbReference>
<dbReference type="CDD" id="cd02870">
    <property type="entry name" value="PseudoU_synth_RsuA_like"/>
    <property type="match status" value="1"/>
</dbReference>
<dbReference type="Gene3D" id="3.30.70.1560">
    <property type="entry name" value="Alpha-L RNA-binding motif"/>
    <property type="match status" value="1"/>
</dbReference>
<accession>A0A3M0AH51</accession>
<dbReference type="OrthoDB" id="9807213at2"/>
<dbReference type="InterPro" id="IPR050343">
    <property type="entry name" value="RsuA_PseudoU_synthase"/>
</dbReference>
<proteinExistence type="inferred from homology"/>
<dbReference type="InterPro" id="IPR020094">
    <property type="entry name" value="TruA/RsuA/RluB/E/F_N"/>
</dbReference>
<dbReference type="Pfam" id="PF01479">
    <property type="entry name" value="S4"/>
    <property type="match status" value="1"/>
</dbReference>
<dbReference type="Pfam" id="PF00849">
    <property type="entry name" value="PseudoU_synth_2"/>
    <property type="match status" value="1"/>
</dbReference>
<protein>
    <recommendedName>
        <fullName evidence="4">Pseudouridine synthase</fullName>
        <ecNumber evidence="4">5.4.99.-</ecNumber>
    </recommendedName>
</protein>
<gene>
    <name evidence="6" type="ORF">JN00_0201</name>
</gene>